<name>A0A2G3DVF9_9FIRM</name>
<protein>
    <recommendedName>
        <fullName evidence="6">RNA-binding protein AU-1/Ribonuclease E/G domain-containing protein</fullName>
    </recommendedName>
</protein>
<dbReference type="AlphaFoldDB" id="A0A2G3DVF9"/>
<keyword evidence="5" id="KW-0694">RNA-binding</keyword>
<dbReference type="GO" id="GO:0046872">
    <property type="term" value="F:metal ion binding"/>
    <property type="evidence" value="ECO:0007669"/>
    <property type="project" value="UniProtKB-KW"/>
</dbReference>
<comment type="caution">
    <text evidence="7">The sequence shown here is derived from an EMBL/GenBank/DDBJ whole genome shotgun (WGS) entry which is preliminary data.</text>
</comment>
<keyword evidence="4" id="KW-0460">Magnesium</keyword>
<dbReference type="GO" id="GO:0003723">
    <property type="term" value="F:RNA binding"/>
    <property type="evidence" value="ECO:0007669"/>
    <property type="project" value="UniProtKB-KW"/>
</dbReference>
<evidence type="ECO:0000259" key="6">
    <source>
        <dbReference type="Pfam" id="PF10150"/>
    </source>
</evidence>
<evidence type="ECO:0000313" key="7">
    <source>
        <dbReference type="EMBL" id="PHU35016.1"/>
    </source>
</evidence>
<dbReference type="PANTHER" id="PTHR30001">
    <property type="entry name" value="RIBONUCLEASE"/>
    <property type="match status" value="1"/>
</dbReference>
<dbReference type="Pfam" id="PF10150">
    <property type="entry name" value="RNase_E_G"/>
    <property type="match status" value="1"/>
</dbReference>
<evidence type="ECO:0000256" key="4">
    <source>
        <dbReference type="ARBA" id="ARBA00022842"/>
    </source>
</evidence>
<organism evidence="7 8">
    <name type="scientific">Pseudobutyrivibrio ruminis</name>
    <dbReference type="NCBI Taxonomy" id="46206"/>
    <lineage>
        <taxon>Bacteria</taxon>
        <taxon>Bacillati</taxon>
        <taxon>Bacillota</taxon>
        <taxon>Clostridia</taxon>
        <taxon>Lachnospirales</taxon>
        <taxon>Lachnospiraceae</taxon>
        <taxon>Pseudobutyrivibrio</taxon>
    </lineage>
</organism>
<keyword evidence="2" id="KW-0479">Metal-binding</keyword>
<dbReference type="GO" id="GO:0016787">
    <property type="term" value="F:hydrolase activity"/>
    <property type="evidence" value="ECO:0007669"/>
    <property type="project" value="UniProtKB-KW"/>
</dbReference>
<keyword evidence="3" id="KW-0378">Hydrolase</keyword>
<evidence type="ECO:0000256" key="3">
    <source>
        <dbReference type="ARBA" id="ARBA00022801"/>
    </source>
</evidence>
<proteinExistence type="predicted"/>
<dbReference type="InterPro" id="IPR019307">
    <property type="entry name" value="RNA-bd_AU-1/RNase_E/G"/>
</dbReference>
<sequence>MSIKKIVITKGIYENKELRLLVSFDENDSPLDIINLDNTQIGTVCTATVEKVISDIDSCICKLSIGEKGFIELKKLFPEYYLVRHSDKKKVCQGDQFYVVITQDKKGSKPFSCNFVKLLIDDNKNNGFIYHYINEYASSDYEIVSDLEEVINTDLNVRAYTDESYSLWNLYDLTKLLKNITSNVCHLKDGGNIVIEPTEALTVIDVNSSKNHGKGTAFDTNKQAIDEVLKQIRLRSISGIIIIDMLKVSKDEEQELIRYFKDNSNDDISNVSVHGFTHLGLLEITRSRNFSSVF</sequence>
<dbReference type="PANTHER" id="PTHR30001:SF0">
    <property type="entry name" value="RIBONUCLEASE G"/>
    <property type="match status" value="1"/>
</dbReference>
<evidence type="ECO:0000256" key="1">
    <source>
        <dbReference type="ARBA" id="ARBA00001946"/>
    </source>
</evidence>
<accession>A0A2G3DVF9</accession>
<reference evidence="7 8" key="1">
    <citation type="submission" date="2017-10" db="EMBL/GenBank/DDBJ databases">
        <title>Resolving the taxonomy of Roseburia spp., Eubacterium rectale and Agathobacter spp. through phylogenomic analysis.</title>
        <authorList>
            <person name="Sheridan P.O."/>
            <person name="Walker A.W."/>
            <person name="Duncan S.H."/>
            <person name="Scott K.P."/>
            <person name="Toole P.W.O."/>
            <person name="Luis P."/>
            <person name="Flint H.J."/>
        </authorList>
    </citation>
    <scope>NUCLEOTIDE SEQUENCE [LARGE SCALE GENOMIC DNA]</scope>
    <source>
        <strain evidence="7 8">JK626</strain>
    </source>
</reference>
<dbReference type="GO" id="GO:0004540">
    <property type="term" value="F:RNA nuclease activity"/>
    <property type="evidence" value="ECO:0007669"/>
    <property type="project" value="InterPro"/>
</dbReference>
<dbReference type="RefSeq" id="WP_099391851.1">
    <property type="nucleotide sequence ID" value="NZ_PDYF01000011.1"/>
</dbReference>
<dbReference type="InterPro" id="IPR004659">
    <property type="entry name" value="RNase_E/G"/>
</dbReference>
<gene>
    <name evidence="7" type="ORF">CSX01_06690</name>
</gene>
<dbReference type="EMBL" id="PDYF01000011">
    <property type="protein sequence ID" value="PHU35016.1"/>
    <property type="molecule type" value="Genomic_DNA"/>
</dbReference>
<dbReference type="GO" id="GO:0005737">
    <property type="term" value="C:cytoplasm"/>
    <property type="evidence" value="ECO:0007669"/>
    <property type="project" value="TreeGrafter"/>
</dbReference>
<evidence type="ECO:0000256" key="2">
    <source>
        <dbReference type="ARBA" id="ARBA00022723"/>
    </source>
</evidence>
<feature type="domain" description="RNA-binding protein AU-1/Ribonuclease E/G" evidence="6">
    <location>
        <begin position="143"/>
        <end position="288"/>
    </location>
</feature>
<comment type="cofactor">
    <cofactor evidence="1">
        <name>Mg(2+)</name>
        <dbReference type="ChEBI" id="CHEBI:18420"/>
    </cofactor>
</comment>
<reference evidence="7 8" key="2">
    <citation type="submission" date="2017-10" db="EMBL/GenBank/DDBJ databases">
        <authorList>
            <person name="Banno H."/>
            <person name="Chua N.-H."/>
        </authorList>
    </citation>
    <scope>NUCLEOTIDE SEQUENCE [LARGE SCALE GENOMIC DNA]</scope>
    <source>
        <strain evidence="7 8">JK626</strain>
    </source>
</reference>
<dbReference type="Proteomes" id="UP000225889">
    <property type="component" value="Unassembled WGS sequence"/>
</dbReference>
<dbReference type="GO" id="GO:0006364">
    <property type="term" value="P:rRNA processing"/>
    <property type="evidence" value="ECO:0007669"/>
    <property type="project" value="TreeGrafter"/>
</dbReference>
<evidence type="ECO:0000313" key="8">
    <source>
        <dbReference type="Proteomes" id="UP000225889"/>
    </source>
</evidence>
<evidence type="ECO:0000256" key="5">
    <source>
        <dbReference type="ARBA" id="ARBA00022884"/>
    </source>
</evidence>